<accession>A0A8B6EWZ5</accession>
<organism evidence="5 6">
    <name type="scientific">Mytilus galloprovincialis</name>
    <name type="common">Mediterranean mussel</name>
    <dbReference type="NCBI Taxonomy" id="29158"/>
    <lineage>
        <taxon>Eukaryota</taxon>
        <taxon>Metazoa</taxon>
        <taxon>Spiralia</taxon>
        <taxon>Lophotrochozoa</taxon>
        <taxon>Mollusca</taxon>
        <taxon>Bivalvia</taxon>
        <taxon>Autobranchia</taxon>
        <taxon>Pteriomorphia</taxon>
        <taxon>Mytilida</taxon>
        <taxon>Mytiloidea</taxon>
        <taxon>Mytilidae</taxon>
        <taxon>Mytilinae</taxon>
        <taxon>Mytilus</taxon>
    </lineage>
</organism>
<proteinExistence type="predicted"/>
<feature type="domain" description="CUB" evidence="4">
    <location>
        <begin position="30"/>
        <end position="147"/>
    </location>
</feature>
<reference evidence="5" key="1">
    <citation type="submission" date="2018-11" db="EMBL/GenBank/DDBJ databases">
        <authorList>
            <person name="Alioto T."/>
            <person name="Alioto T."/>
        </authorList>
    </citation>
    <scope>NUCLEOTIDE SEQUENCE</scope>
</reference>
<comment type="caution">
    <text evidence="2">Lacks conserved residue(s) required for the propagation of feature annotation.</text>
</comment>
<evidence type="ECO:0000256" key="1">
    <source>
        <dbReference type="ARBA" id="ARBA00023157"/>
    </source>
</evidence>
<keyword evidence="6" id="KW-1185">Reference proteome</keyword>
<dbReference type="AlphaFoldDB" id="A0A8B6EWZ5"/>
<feature type="disulfide bond" evidence="2">
    <location>
        <begin position="88"/>
        <end position="105"/>
    </location>
</feature>
<dbReference type="SUPFAM" id="SSF49854">
    <property type="entry name" value="Spermadhesin, CUB domain"/>
    <property type="match status" value="1"/>
</dbReference>
<keyword evidence="3" id="KW-0732">Signal</keyword>
<keyword evidence="1 2" id="KW-1015">Disulfide bond</keyword>
<evidence type="ECO:0000256" key="3">
    <source>
        <dbReference type="SAM" id="SignalP"/>
    </source>
</evidence>
<sequence>MMVGKYIFCICLVLVSNYILQTAAEVTGPCSGSAFTRNSSEKRISFIDFIATNGNNGNNPFNCQWLINGPAGKSIYLALNYLTIGGDCSQSNITFTLTKNVTTICNKNITSDLPLHISTGYATINFHSEISFPHAFKVSFKSYIEGK</sequence>
<protein>
    <recommendedName>
        <fullName evidence="4">CUB domain-containing protein</fullName>
    </recommendedName>
</protein>
<evidence type="ECO:0000313" key="5">
    <source>
        <dbReference type="EMBL" id="VDI41360.1"/>
    </source>
</evidence>
<feature type="signal peptide" evidence="3">
    <location>
        <begin position="1"/>
        <end position="24"/>
    </location>
</feature>
<dbReference type="InterPro" id="IPR000859">
    <property type="entry name" value="CUB_dom"/>
</dbReference>
<name>A0A8B6EWZ5_MYTGA</name>
<evidence type="ECO:0000313" key="6">
    <source>
        <dbReference type="Proteomes" id="UP000596742"/>
    </source>
</evidence>
<gene>
    <name evidence="5" type="ORF">MGAL_10B028478</name>
</gene>
<dbReference type="Gene3D" id="2.60.120.290">
    <property type="entry name" value="Spermadhesin, CUB domain"/>
    <property type="match status" value="1"/>
</dbReference>
<dbReference type="Proteomes" id="UP000596742">
    <property type="component" value="Unassembled WGS sequence"/>
</dbReference>
<dbReference type="InterPro" id="IPR035914">
    <property type="entry name" value="Sperma_CUB_dom_sf"/>
</dbReference>
<evidence type="ECO:0000256" key="2">
    <source>
        <dbReference type="PROSITE-ProRule" id="PRU00059"/>
    </source>
</evidence>
<dbReference type="PROSITE" id="PS01180">
    <property type="entry name" value="CUB"/>
    <property type="match status" value="1"/>
</dbReference>
<evidence type="ECO:0000259" key="4">
    <source>
        <dbReference type="PROSITE" id="PS01180"/>
    </source>
</evidence>
<feature type="chain" id="PRO_5032730219" description="CUB domain-containing protein" evidence="3">
    <location>
        <begin position="25"/>
        <end position="147"/>
    </location>
</feature>
<comment type="caution">
    <text evidence="5">The sequence shown here is derived from an EMBL/GenBank/DDBJ whole genome shotgun (WGS) entry which is preliminary data.</text>
</comment>
<dbReference type="EMBL" id="UYJE01005889">
    <property type="protein sequence ID" value="VDI41360.1"/>
    <property type="molecule type" value="Genomic_DNA"/>
</dbReference>